<dbReference type="PANTHER" id="PTHR46835">
    <property type="entry name" value="BASIC-LEUCINE ZIPPER (BZIP) TRANSCRIPTION FACTOR FAMILY PROTEIN-RELATED"/>
    <property type="match status" value="1"/>
</dbReference>
<dbReference type="AlphaFoldDB" id="A0AAV7FGK0"/>
<keyword evidence="5" id="KW-1185">Reference proteome</keyword>
<dbReference type="Proteomes" id="UP000825729">
    <property type="component" value="Unassembled WGS sequence"/>
</dbReference>
<dbReference type="EMBL" id="JAINDJ010000002">
    <property type="protein sequence ID" value="KAG9458897.1"/>
    <property type="molecule type" value="Genomic_DNA"/>
</dbReference>
<feature type="coiled-coil region" evidence="1">
    <location>
        <begin position="263"/>
        <end position="318"/>
    </location>
</feature>
<feature type="domain" description="BZIP" evidence="3">
    <location>
        <begin position="248"/>
        <end position="307"/>
    </location>
</feature>
<evidence type="ECO:0000313" key="4">
    <source>
        <dbReference type="EMBL" id="KAG9458897.1"/>
    </source>
</evidence>
<reference evidence="4 5" key="1">
    <citation type="submission" date="2021-07" db="EMBL/GenBank/DDBJ databases">
        <title>The Aristolochia fimbriata genome: insights into angiosperm evolution, floral development and chemical biosynthesis.</title>
        <authorList>
            <person name="Jiao Y."/>
        </authorList>
    </citation>
    <scope>NUCLEOTIDE SEQUENCE [LARGE SCALE GENOMIC DNA]</scope>
    <source>
        <strain evidence="4">IBCAS-2021</strain>
        <tissue evidence="4">Leaf</tissue>
    </source>
</reference>
<name>A0AAV7FGK0_ARIFI</name>
<dbReference type="InterPro" id="IPR044759">
    <property type="entry name" value="bZIP_RF2"/>
</dbReference>
<evidence type="ECO:0000256" key="1">
    <source>
        <dbReference type="SAM" id="Coils"/>
    </source>
</evidence>
<dbReference type="SMART" id="SM00338">
    <property type="entry name" value="BRLZ"/>
    <property type="match status" value="1"/>
</dbReference>
<feature type="compositionally biased region" description="Polar residues" evidence="2">
    <location>
        <begin position="378"/>
        <end position="393"/>
    </location>
</feature>
<feature type="compositionally biased region" description="Basic and acidic residues" evidence="2">
    <location>
        <begin position="221"/>
        <end position="241"/>
    </location>
</feature>
<proteinExistence type="predicted"/>
<protein>
    <recommendedName>
        <fullName evidence="3">BZIP domain-containing protein</fullName>
    </recommendedName>
</protein>
<dbReference type="SUPFAM" id="SSF57959">
    <property type="entry name" value="Leucine zipper domain"/>
    <property type="match status" value="1"/>
</dbReference>
<dbReference type="GO" id="GO:0005634">
    <property type="term" value="C:nucleus"/>
    <property type="evidence" value="ECO:0007669"/>
    <property type="project" value="UniProtKB-ARBA"/>
</dbReference>
<dbReference type="Gene3D" id="1.20.5.170">
    <property type="match status" value="1"/>
</dbReference>
<evidence type="ECO:0000313" key="5">
    <source>
        <dbReference type="Proteomes" id="UP000825729"/>
    </source>
</evidence>
<organism evidence="4 5">
    <name type="scientific">Aristolochia fimbriata</name>
    <name type="common">White veined hardy Dutchman's pipe vine</name>
    <dbReference type="NCBI Taxonomy" id="158543"/>
    <lineage>
        <taxon>Eukaryota</taxon>
        <taxon>Viridiplantae</taxon>
        <taxon>Streptophyta</taxon>
        <taxon>Embryophyta</taxon>
        <taxon>Tracheophyta</taxon>
        <taxon>Spermatophyta</taxon>
        <taxon>Magnoliopsida</taxon>
        <taxon>Magnoliidae</taxon>
        <taxon>Piperales</taxon>
        <taxon>Aristolochiaceae</taxon>
        <taxon>Aristolochia</taxon>
    </lineage>
</organism>
<keyword evidence="1" id="KW-0175">Coiled coil</keyword>
<comment type="caution">
    <text evidence="4">The sequence shown here is derived from an EMBL/GenBank/DDBJ whole genome shotgun (WGS) entry which is preliminary data.</text>
</comment>
<feature type="region of interest" description="Disordered" evidence="2">
    <location>
        <begin position="344"/>
        <end position="401"/>
    </location>
</feature>
<feature type="region of interest" description="Disordered" evidence="2">
    <location>
        <begin position="208"/>
        <end position="260"/>
    </location>
</feature>
<dbReference type="InterPro" id="IPR004827">
    <property type="entry name" value="bZIP"/>
</dbReference>
<accession>A0AAV7FGK0</accession>
<evidence type="ECO:0000259" key="3">
    <source>
        <dbReference type="SMART" id="SM00338"/>
    </source>
</evidence>
<sequence length="401" mass="45312">MVERDEEKCISTAIRLFIFKLMENSKGTAAYSRAFTGKQYLLPPKSPFPTVPPSYPDYGTGSSIGSKAIVKSNGYRAHQRTSSESFLIEEQPSWLDDLLNEPETPVRRPGHRRSSSDSFAYIEASNSANLCQEEFNCGLTSVPSWRSLDFEHFREIQQASLRAEANSFERQTNRGREHCLNSGSYYGILPSSKDRNALQGAGLPCSTGDLDVLPSTSSEKQVQEESSSRDGKVSERRDGSHVKSSASEADPKRAKQQFAQRSRVRKLQYIAELERNVQALQAEGSEAAAELEFLDRQNLILSMENKALKQRLDSLAQEQLIKYLEQEMLEREIARLRALLYQQQQPQPPLQQSQLKQQQQHHSNHHHRRSSSRDLDSQFANLSLKQESSSGRDSVNGPLHI</sequence>
<dbReference type="InterPro" id="IPR046347">
    <property type="entry name" value="bZIP_sf"/>
</dbReference>
<gene>
    <name evidence="4" type="ORF">H6P81_003405</name>
</gene>
<dbReference type="CDD" id="cd14703">
    <property type="entry name" value="bZIP_plant_RF2"/>
    <property type="match status" value="1"/>
</dbReference>
<evidence type="ECO:0000256" key="2">
    <source>
        <dbReference type="SAM" id="MobiDB-lite"/>
    </source>
</evidence>
<dbReference type="GO" id="GO:0003700">
    <property type="term" value="F:DNA-binding transcription factor activity"/>
    <property type="evidence" value="ECO:0007669"/>
    <property type="project" value="InterPro"/>
</dbReference>
<feature type="compositionally biased region" description="Low complexity" evidence="2">
    <location>
        <begin position="344"/>
        <end position="361"/>
    </location>
</feature>
<dbReference type="InterPro" id="IPR044797">
    <property type="entry name" value="At4g06598-like"/>
</dbReference>
<dbReference type="PANTHER" id="PTHR46835:SF3">
    <property type="entry name" value="BASIC-LEUCINE ZIPPER (BZIP) TRANSCRIPTION FACTOR FAMILY PROTEIN"/>
    <property type="match status" value="1"/>
</dbReference>